<keyword evidence="2" id="KW-1185">Reference proteome</keyword>
<evidence type="ECO:0000313" key="1">
    <source>
        <dbReference type="EMBL" id="MBC5681084.1"/>
    </source>
</evidence>
<dbReference type="RefSeq" id="WP_186836947.1">
    <property type="nucleotide sequence ID" value="NZ_JACOPD010000005.1"/>
</dbReference>
<proteinExistence type="predicted"/>
<accession>A0ABR7G0X1</accession>
<dbReference type="EMBL" id="JACOPD010000005">
    <property type="protein sequence ID" value="MBC5681084.1"/>
    <property type="molecule type" value="Genomic_DNA"/>
</dbReference>
<comment type="caution">
    <text evidence="1">The sequence shown here is derived from an EMBL/GenBank/DDBJ whole genome shotgun (WGS) entry which is preliminary data.</text>
</comment>
<name>A0ABR7G0X1_9FIRM</name>
<protein>
    <submittedName>
        <fullName evidence="1">Uncharacterized protein</fullName>
    </submittedName>
</protein>
<sequence>MKDLKYIAGEISKGKNLDINLEKYATGMCSFYNTLACIKLAMNYYTVYDMYNEQPVKEPLFNECFEEFNSLVAKIAAKEDIDIKTVDDLRNKITGIMESVTSFVDRLRIYEHALNRIEYRFRDDEFDKEYYNTYLTNDLMHYILSDKDNVVIHSKIAEVVGQLPMRLSRNKFYEYLRDAFSLYHGAQKGTIDDFAYSLKTTATIHKPEGFDEIMPEMHELVGLLENADYTSLDKDEYKKLHDALQIGAEKVTDLADYFVLLAQMVNDLYTILLTGGYTVGEVEETNLAFSIIEQIVMAHNGKDELSEDILEDFTQFEGKQERILSVISQCDYAVDMVIDEYKEEAEKCNLLTVYEALKKVSLLQSGSDFVELEKDKSSEEVPQDLYADEVCESLIDDLKTFFESASVPVRRAVMATLLSQLPVFFNNTDEIQNYINVSLMQCTDEAEAAATVEVLKLIINS</sequence>
<reference evidence="1 2" key="1">
    <citation type="submission" date="2020-08" db="EMBL/GenBank/DDBJ databases">
        <title>Genome public.</title>
        <authorList>
            <person name="Liu C."/>
            <person name="Sun Q."/>
        </authorList>
    </citation>
    <scope>NUCLEOTIDE SEQUENCE [LARGE SCALE GENOMIC DNA]</scope>
    <source>
        <strain evidence="1 2">NSJ-43</strain>
    </source>
</reference>
<organism evidence="1 2">
    <name type="scientific">Lachnospira hominis</name>
    <name type="common">ex Liu et al. 2021</name>
    <dbReference type="NCBI Taxonomy" id="2763051"/>
    <lineage>
        <taxon>Bacteria</taxon>
        <taxon>Bacillati</taxon>
        <taxon>Bacillota</taxon>
        <taxon>Clostridia</taxon>
        <taxon>Lachnospirales</taxon>
        <taxon>Lachnospiraceae</taxon>
        <taxon>Lachnospira</taxon>
    </lineage>
</organism>
<evidence type="ECO:0000313" key="2">
    <source>
        <dbReference type="Proteomes" id="UP000628463"/>
    </source>
</evidence>
<gene>
    <name evidence="1" type="ORF">H8S01_08935</name>
</gene>
<dbReference type="Proteomes" id="UP000628463">
    <property type="component" value="Unassembled WGS sequence"/>
</dbReference>